<sequence>MPILASQAAQTRSSNRLQLWALYKNLLKNFYKVLTTGFEDIYKLTKKNLALPLLMLGVCLAYNKNATMASNYCALLANFFNRCAYFHSLTDPRKLPAY</sequence>
<dbReference type="EMBL" id="MHOD01000012">
    <property type="protein sequence ID" value="OGZ58253.1"/>
    <property type="molecule type" value="Genomic_DNA"/>
</dbReference>
<dbReference type="Proteomes" id="UP000177932">
    <property type="component" value="Unassembled WGS sequence"/>
</dbReference>
<evidence type="ECO:0000313" key="1">
    <source>
        <dbReference type="EMBL" id="OGZ58253.1"/>
    </source>
</evidence>
<accession>A0A1G2H6Z6</accession>
<proteinExistence type="predicted"/>
<dbReference type="AlphaFoldDB" id="A0A1G2H6Z6"/>
<organism evidence="1 2">
    <name type="scientific">Candidatus Spechtbacteria bacterium RIFCSPHIGHO2_01_FULL_43_30</name>
    <dbReference type="NCBI Taxonomy" id="1802158"/>
    <lineage>
        <taxon>Bacteria</taxon>
        <taxon>Candidatus Spechtiibacteriota</taxon>
    </lineage>
</organism>
<name>A0A1G2H6Z6_9BACT</name>
<reference evidence="1 2" key="1">
    <citation type="journal article" date="2016" name="Nat. Commun.">
        <title>Thousands of microbial genomes shed light on interconnected biogeochemical processes in an aquifer system.</title>
        <authorList>
            <person name="Anantharaman K."/>
            <person name="Brown C.T."/>
            <person name="Hug L.A."/>
            <person name="Sharon I."/>
            <person name="Castelle C.J."/>
            <person name="Probst A.J."/>
            <person name="Thomas B.C."/>
            <person name="Singh A."/>
            <person name="Wilkins M.J."/>
            <person name="Karaoz U."/>
            <person name="Brodie E.L."/>
            <person name="Williams K.H."/>
            <person name="Hubbard S.S."/>
            <person name="Banfield J.F."/>
        </authorList>
    </citation>
    <scope>NUCLEOTIDE SEQUENCE [LARGE SCALE GENOMIC DNA]</scope>
</reference>
<gene>
    <name evidence="1" type="ORF">A2827_02375</name>
</gene>
<comment type="caution">
    <text evidence="1">The sequence shown here is derived from an EMBL/GenBank/DDBJ whole genome shotgun (WGS) entry which is preliminary data.</text>
</comment>
<evidence type="ECO:0000313" key="2">
    <source>
        <dbReference type="Proteomes" id="UP000177932"/>
    </source>
</evidence>
<protein>
    <submittedName>
        <fullName evidence="1">Uncharacterized protein</fullName>
    </submittedName>
</protein>